<protein>
    <submittedName>
        <fullName evidence="5">Diguanylate cyclase (GGDEF) domain-containing protein</fullName>
    </submittedName>
</protein>
<dbReference type="NCBIfam" id="TIGR00254">
    <property type="entry name" value="GGDEF"/>
    <property type="match status" value="1"/>
</dbReference>
<gene>
    <name evidence="5" type="ORF">SAMN06273567_107236</name>
</gene>
<dbReference type="FunFam" id="3.20.20.450:FF:000001">
    <property type="entry name" value="Cyclic di-GMP phosphodiesterase yahA"/>
    <property type="match status" value="1"/>
</dbReference>
<evidence type="ECO:0000313" key="5">
    <source>
        <dbReference type="EMBL" id="SMO92869.1"/>
    </source>
</evidence>
<dbReference type="PANTHER" id="PTHR44757">
    <property type="entry name" value="DIGUANYLATE CYCLASE DGCP"/>
    <property type="match status" value="1"/>
</dbReference>
<feature type="transmembrane region" description="Helical" evidence="2">
    <location>
        <begin position="31"/>
        <end position="49"/>
    </location>
</feature>
<sequence length="618" mass="65604">MDLRLLARLHALLPEGRLLPEEIWGRRHRRILWLSAALAAGTGLLALGVGWSAPAVLAAAAATAYPLAFSLLPGAGRSLRAAGTTVSLLTASVLLVHLLDGLTEAHFAFFVVIGIVSLYQSWVPFGLALAVVVVHHGALGALFPHHVFDHGAAWSDPWLWAGIHGAAVLAASLAHLASWRLNEQQGLHDPLTGLANRTLLVETADRLLARRSGPVSVLFLDLDDFKDVNDTRGHASGDQLLATVSARLQACTRLGDEVARLGGDEFAVVVDGGADVATAVGERVLAAMAEPVDVGGRPLAVHVSIGIADTATADDRRAGTLLRNADLAMYRAKSLGKNRLVRYVPGMAQAAEDKATLLEDLTVATAAGQLAVHYQPTVALAEGRTTGYEALLRWHHPERGLVPPAEFVPLAEESGVIVQIGRWVLEQAVRQAADWTAEAGRPIAIAVNLSPRQLADDDVVDLVARVLTTTGLPADQLTLEVTEGVLLRDVDQVVDQLRALRELGVRIAIDDFGTGYSSLSYLRRLPADIVKIDRSFVQDLGSEGRSTTLVASIIELARSLRLEVVAEGVETPEQHAVLGDLACSHAQGYLFGRPQPAPAHDHGPLPTAAPAARELTGV</sequence>
<dbReference type="InterPro" id="IPR035919">
    <property type="entry name" value="EAL_sf"/>
</dbReference>
<feature type="region of interest" description="Disordered" evidence="1">
    <location>
        <begin position="594"/>
        <end position="618"/>
    </location>
</feature>
<dbReference type="AlphaFoldDB" id="A0A521F9H6"/>
<keyword evidence="2" id="KW-1133">Transmembrane helix</keyword>
<feature type="domain" description="GGDEF" evidence="4">
    <location>
        <begin position="213"/>
        <end position="345"/>
    </location>
</feature>
<dbReference type="CDD" id="cd01948">
    <property type="entry name" value="EAL"/>
    <property type="match status" value="1"/>
</dbReference>
<dbReference type="RefSeq" id="WP_142459814.1">
    <property type="nucleotide sequence ID" value="NZ_FXTJ01000007.1"/>
</dbReference>
<keyword evidence="6" id="KW-1185">Reference proteome</keyword>
<dbReference type="CDD" id="cd01949">
    <property type="entry name" value="GGDEF"/>
    <property type="match status" value="1"/>
</dbReference>
<keyword evidence="2" id="KW-0812">Transmembrane</keyword>
<dbReference type="InterPro" id="IPR001633">
    <property type="entry name" value="EAL_dom"/>
</dbReference>
<dbReference type="SMART" id="SM00267">
    <property type="entry name" value="GGDEF"/>
    <property type="match status" value="1"/>
</dbReference>
<evidence type="ECO:0000256" key="2">
    <source>
        <dbReference type="SAM" id="Phobius"/>
    </source>
</evidence>
<dbReference type="Pfam" id="PF00990">
    <property type="entry name" value="GGDEF"/>
    <property type="match status" value="1"/>
</dbReference>
<feature type="transmembrane region" description="Helical" evidence="2">
    <location>
        <begin position="79"/>
        <end position="99"/>
    </location>
</feature>
<dbReference type="SUPFAM" id="SSF141868">
    <property type="entry name" value="EAL domain-like"/>
    <property type="match status" value="1"/>
</dbReference>
<dbReference type="PROSITE" id="PS50883">
    <property type="entry name" value="EAL"/>
    <property type="match status" value="1"/>
</dbReference>
<evidence type="ECO:0000256" key="1">
    <source>
        <dbReference type="SAM" id="MobiDB-lite"/>
    </source>
</evidence>
<dbReference type="Proteomes" id="UP000317484">
    <property type="component" value="Unassembled WGS sequence"/>
</dbReference>
<feature type="domain" description="EAL" evidence="3">
    <location>
        <begin position="354"/>
        <end position="608"/>
    </location>
</feature>
<dbReference type="SMART" id="SM00052">
    <property type="entry name" value="EAL"/>
    <property type="match status" value="1"/>
</dbReference>
<accession>A0A521F9H6</accession>
<dbReference type="Gene3D" id="3.20.20.450">
    <property type="entry name" value="EAL domain"/>
    <property type="match status" value="1"/>
</dbReference>
<dbReference type="InterPro" id="IPR000160">
    <property type="entry name" value="GGDEF_dom"/>
</dbReference>
<reference evidence="5 6" key="1">
    <citation type="submission" date="2017-05" db="EMBL/GenBank/DDBJ databases">
        <authorList>
            <person name="Varghese N."/>
            <person name="Submissions S."/>
        </authorList>
    </citation>
    <scope>NUCLEOTIDE SEQUENCE [LARGE SCALE GENOMIC DNA]</scope>
    <source>
        <strain evidence="5 6">DSM 46834</strain>
    </source>
</reference>
<evidence type="ECO:0000313" key="6">
    <source>
        <dbReference type="Proteomes" id="UP000317484"/>
    </source>
</evidence>
<evidence type="ECO:0000259" key="3">
    <source>
        <dbReference type="PROSITE" id="PS50883"/>
    </source>
</evidence>
<dbReference type="PANTHER" id="PTHR44757:SF2">
    <property type="entry name" value="BIOFILM ARCHITECTURE MAINTENANCE PROTEIN MBAA"/>
    <property type="match status" value="1"/>
</dbReference>
<dbReference type="EMBL" id="FXTJ01000007">
    <property type="protein sequence ID" value="SMO92869.1"/>
    <property type="molecule type" value="Genomic_DNA"/>
</dbReference>
<name>A0A521F9H6_9ACTN</name>
<dbReference type="PROSITE" id="PS50887">
    <property type="entry name" value="GGDEF"/>
    <property type="match status" value="1"/>
</dbReference>
<keyword evidence="2" id="KW-0472">Membrane</keyword>
<dbReference type="InterPro" id="IPR043128">
    <property type="entry name" value="Rev_trsase/Diguanyl_cyclase"/>
</dbReference>
<organism evidence="5 6">
    <name type="scientific">Geodermatophilus aquaeductus</name>
    <dbReference type="NCBI Taxonomy" id="1564161"/>
    <lineage>
        <taxon>Bacteria</taxon>
        <taxon>Bacillati</taxon>
        <taxon>Actinomycetota</taxon>
        <taxon>Actinomycetes</taxon>
        <taxon>Geodermatophilales</taxon>
        <taxon>Geodermatophilaceae</taxon>
        <taxon>Geodermatophilus</taxon>
    </lineage>
</organism>
<dbReference type="Pfam" id="PF00563">
    <property type="entry name" value="EAL"/>
    <property type="match status" value="1"/>
</dbReference>
<dbReference type="SUPFAM" id="SSF55073">
    <property type="entry name" value="Nucleotide cyclase"/>
    <property type="match status" value="1"/>
</dbReference>
<dbReference type="InterPro" id="IPR029787">
    <property type="entry name" value="Nucleotide_cyclase"/>
</dbReference>
<proteinExistence type="predicted"/>
<dbReference type="InterPro" id="IPR052155">
    <property type="entry name" value="Biofilm_reg_signaling"/>
</dbReference>
<dbReference type="Gene3D" id="3.30.70.270">
    <property type="match status" value="1"/>
</dbReference>
<evidence type="ECO:0000259" key="4">
    <source>
        <dbReference type="PROSITE" id="PS50887"/>
    </source>
</evidence>